<proteinExistence type="predicted"/>
<evidence type="ECO:0000313" key="2">
    <source>
        <dbReference type="Proteomes" id="UP000656548"/>
    </source>
</evidence>
<dbReference type="Proteomes" id="UP000656548">
    <property type="component" value="Unassembled WGS sequence"/>
</dbReference>
<name>A0ABR9L3M0_9PSEU</name>
<sequence>MQVKEVDGLGWLVRERLTGCEWRVETSDMAWEAGGYDLRRFEVHVIDERVVGAPDGYPDLTSSESFEPLAR</sequence>
<dbReference type="EMBL" id="JADBEJ010000004">
    <property type="protein sequence ID" value="MBE1575334.1"/>
    <property type="molecule type" value="Genomic_DNA"/>
</dbReference>
<organism evidence="1 2">
    <name type="scientific">Amycolatopsis roodepoortensis</name>
    <dbReference type="NCBI Taxonomy" id="700274"/>
    <lineage>
        <taxon>Bacteria</taxon>
        <taxon>Bacillati</taxon>
        <taxon>Actinomycetota</taxon>
        <taxon>Actinomycetes</taxon>
        <taxon>Pseudonocardiales</taxon>
        <taxon>Pseudonocardiaceae</taxon>
        <taxon>Amycolatopsis</taxon>
    </lineage>
</organism>
<reference evidence="1 2" key="1">
    <citation type="submission" date="2020-10" db="EMBL/GenBank/DDBJ databases">
        <title>Sequencing the genomes of 1000 actinobacteria strains.</title>
        <authorList>
            <person name="Klenk H.-P."/>
        </authorList>
    </citation>
    <scope>NUCLEOTIDE SEQUENCE [LARGE SCALE GENOMIC DNA]</scope>
    <source>
        <strain evidence="1 2">DSM 46661</strain>
    </source>
</reference>
<comment type="caution">
    <text evidence="1">The sequence shown here is derived from an EMBL/GenBank/DDBJ whole genome shotgun (WGS) entry which is preliminary data.</text>
</comment>
<dbReference type="RefSeq" id="WP_378234870.1">
    <property type="nucleotide sequence ID" value="NZ_JBHRWJ010000014.1"/>
</dbReference>
<gene>
    <name evidence="1" type="ORF">H4W30_002381</name>
</gene>
<evidence type="ECO:0000313" key="1">
    <source>
        <dbReference type="EMBL" id="MBE1575334.1"/>
    </source>
</evidence>
<protein>
    <submittedName>
        <fullName evidence="1">Uncharacterized protein</fullName>
    </submittedName>
</protein>
<accession>A0ABR9L3M0</accession>
<keyword evidence="2" id="KW-1185">Reference proteome</keyword>